<keyword evidence="2" id="KW-1133">Transmembrane helix</keyword>
<proteinExistence type="predicted"/>
<feature type="compositionally biased region" description="Low complexity" evidence="1">
    <location>
        <begin position="129"/>
        <end position="148"/>
    </location>
</feature>
<dbReference type="RefSeq" id="WP_023951660.1">
    <property type="nucleotide sequence ID" value="NZ_AYSV01000091.1"/>
</dbReference>
<keyword evidence="4" id="KW-1185">Reference proteome</keyword>
<protein>
    <submittedName>
        <fullName evidence="3">Uncharacterized protein</fullName>
    </submittedName>
</protein>
<dbReference type="EMBL" id="AYSV01000091">
    <property type="protein sequence ID" value="ETD70048.1"/>
    <property type="molecule type" value="Genomic_DNA"/>
</dbReference>
<dbReference type="Proteomes" id="UP000018766">
    <property type="component" value="Unassembled WGS sequence"/>
</dbReference>
<feature type="region of interest" description="Disordered" evidence="1">
    <location>
        <begin position="51"/>
        <end position="163"/>
    </location>
</feature>
<gene>
    <name evidence="3" type="ORF">V757_08415</name>
</gene>
<name>V8G263_9BURK</name>
<feature type="transmembrane region" description="Helical" evidence="2">
    <location>
        <begin position="21"/>
        <end position="46"/>
    </location>
</feature>
<keyword evidence="2" id="KW-0472">Membrane</keyword>
<evidence type="ECO:0000313" key="4">
    <source>
        <dbReference type="Proteomes" id="UP000018766"/>
    </source>
</evidence>
<evidence type="ECO:0000256" key="1">
    <source>
        <dbReference type="SAM" id="MobiDB-lite"/>
    </source>
</evidence>
<organism evidence="3 4">
    <name type="scientific">Pelistega indica</name>
    <dbReference type="NCBI Taxonomy" id="1414851"/>
    <lineage>
        <taxon>Bacteria</taxon>
        <taxon>Pseudomonadati</taxon>
        <taxon>Pseudomonadota</taxon>
        <taxon>Betaproteobacteria</taxon>
        <taxon>Burkholderiales</taxon>
        <taxon>Alcaligenaceae</taxon>
        <taxon>Pelistega</taxon>
    </lineage>
</organism>
<accession>V8G263</accession>
<sequence length="163" mass="17646">MATTKRKPATRRSTKTNSQSATTPFGYIIFGIVMGLGLAAALAYYLREKNHTTTPPQEPAQKLTSPAATSVEKTPPKVIVTEQKPSVSTLQNQPAQPTQPINNTTSQTSSNIPLRTEEIPQSIAQSTGTKPTTEPTTPVVPKEPTQPQKTAEPKNYSHTKHKT</sequence>
<comment type="caution">
    <text evidence="3">The sequence shown here is derived from an EMBL/GenBank/DDBJ whole genome shotgun (WGS) entry which is preliminary data.</text>
</comment>
<keyword evidence="2" id="KW-0812">Transmembrane</keyword>
<feature type="compositionally biased region" description="Basic residues" evidence="1">
    <location>
        <begin position="1"/>
        <end position="14"/>
    </location>
</feature>
<feature type="compositionally biased region" description="Polar residues" evidence="1">
    <location>
        <begin position="62"/>
        <end position="72"/>
    </location>
</feature>
<evidence type="ECO:0000313" key="3">
    <source>
        <dbReference type="EMBL" id="ETD70048.1"/>
    </source>
</evidence>
<reference evidence="3 4" key="1">
    <citation type="submission" date="2013-11" db="EMBL/GenBank/DDBJ databases">
        <title>Genomic analysis of Pelistega sp. HM-7.</title>
        <authorList>
            <person name="Kumbhare S.V."/>
            <person name="Shetty S.A."/>
            <person name="Sharma O."/>
            <person name="Dhotre D.P."/>
        </authorList>
    </citation>
    <scope>NUCLEOTIDE SEQUENCE [LARGE SCALE GENOMIC DNA]</scope>
    <source>
        <strain evidence="3 4">HM-7</strain>
    </source>
</reference>
<evidence type="ECO:0000256" key="2">
    <source>
        <dbReference type="SAM" id="Phobius"/>
    </source>
</evidence>
<feature type="compositionally biased region" description="Polar residues" evidence="1">
    <location>
        <begin position="83"/>
        <end position="113"/>
    </location>
</feature>
<feature type="region of interest" description="Disordered" evidence="1">
    <location>
        <begin position="1"/>
        <end position="21"/>
    </location>
</feature>
<dbReference type="AlphaFoldDB" id="V8G263"/>